<dbReference type="InterPro" id="IPR020094">
    <property type="entry name" value="TruA/RsuA/RluB/E/F_N"/>
</dbReference>
<name>A0A4P6P3H0_9GAMM</name>
<dbReference type="InterPro" id="IPR050343">
    <property type="entry name" value="RsuA_PseudoU_synthase"/>
</dbReference>
<dbReference type="SMART" id="SM00363">
    <property type="entry name" value="S4"/>
    <property type="match status" value="1"/>
</dbReference>
<dbReference type="EMBL" id="CP034759">
    <property type="protein sequence ID" value="QBG35794.1"/>
    <property type="molecule type" value="Genomic_DNA"/>
</dbReference>
<organism evidence="9 10">
    <name type="scientific">Litorilituus sediminis</name>
    <dbReference type="NCBI Taxonomy" id="718192"/>
    <lineage>
        <taxon>Bacteria</taxon>
        <taxon>Pseudomonadati</taxon>
        <taxon>Pseudomonadota</taxon>
        <taxon>Gammaproteobacteria</taxon>
        <taxon>Alteromonadales</taxon>
        <taxon>Colwelliaceae</taxon>
        <taxon>Litorilituus</taxon>
    </lineage>
</organism>
<dbReference type="FunFam" id="3.10.290.10:FF:000003">
    <property type="entry name" value="Pseudouridine synthase"/>
    <property type="match status" value="1"/>
</dbReference>
<dbReference type="InterPro" id="IPR006145">
    <property type="entry name" value="PsdUridine_synth_RsuA/RluA"/>
</dbReference>
<dbReference type="GO" id="GO:0160138">
    <property type="term" value="F:23S rRNA pseudouridine(2604) synthase activity"/>
    <property type="evidence" value="ECO:0007669"/>
    <property type="project" value="UniProtKB-EC"/>
</dbReference>
<dbReference type="Gene3D" id="3.10.290.10">
    <property type="entry name" value="RNA-binding S4 domain"/>
    <property type="match status" value="1"/>
</dbReference>
<dbReference type="InterPro" id="IPR042092">
    <property type="entry name" value="PsdUridine_s_RsuA/RluB/E/F_cat"/>
</dbReference>
<dbReference type="Gene3D" id="3.30.70.580">
    <property type="entry name" value="Pseudouridine synthase I, catalytic domain, N-terminal subdomain"/>
    <property type="match status" value="1"/>
</dbReference>
<comment type="catalytic activity">
    <reaction evidence="3">
        <text>uridine(35) in tRNA(Tyr) = pseudouridine(35) in tRNA(Tyr)</text>
        <dbReference type="Rhea" id="RHEA:60556"/>
        <dbReference type="Rhea" id="RHEA-COMP:15607"/>
        <dbReference type="Rhea" id="RHEA-COMP:15608"/>
        <dbReference type="ChEBI" id="CHEBI:65314"/>
        <dbReference type="ChEBI" id="CHEBI:65315"/>
    </reaction>
</comment>
<dbReference type="InterPro" id="IPR020103">
    <property type="entry name" value="PsdUridine_synth_cat_dom_sf"/>
</dbReference>
<dbReference type="GO" id="GO:0003723">
    <property type="term" value="F:RNA binding"/>
    <property type="evidence" value="ECO:0007669"/>
    <property type="project" value="UniProtKB-KW"/>
</dbReference>
<evidence type="ECO:0000256" key="5">
    <source>
        <dbReference type="PROSITE-ProRule" id="PRU00182"/>
    </source>
</evidence>
<dbReference type="Proteomes" id="UP000290244">
    <property type="component" value="Chromosome"/>
</dbReference>
<dbReference type="RefSeq" id="WP_130601320.1">
    <property type="nucleotide sequence ID" value="NZ_CP034759.1"/>
</dbReference>
<proteinExistence type="inferred from homology"/>
<comment type="catalytic activity">
    <reaction evidence="4">
        <text>uridine(2604) in 23S rRNA = pseudouridine(2604) in 23S rRNA</text>
        <dbReference type="Rhea" id="RHEA:38875"/>
        <dbReference type="Rhea" id="RHEA-COMP:10093"/>
        <dbReference type="Rhea" id="RHEA-COMP:10094"/>
        <dbReference type="ChEBI" id="CHEBI:65314"/>
        <dbReference type="ChEBI" id="CHEBI:65315"/>
        <dbReference type="EC" id="5.4.99.21"/>
    </reaction>
</comment>
<accession>A0A4P6P3H0</accession>
<evidence type="ECO:0000256" key="4">
    <source>
        <dbReference type="ARBA" id="ARBA00036535"/>
    </source>
</evidence>
<evidence type="ECO:0000256" key="7">
    <source>
        <dbReference type="SAM" id="MobiDB-lite"/>
    </source>
</evidence>
<dbReference type="InterPro" id="IPR002942">
    <property type="entry name" value="S4_RNA-bd"/>
</dbReference>
<dbReference type="OrthoDB" id="9807213at2"/>
<evidence type="ECO:0000256" key="3">
    <source>
        <dbReference type="ARBA" id="ARBA00036390"/>
    </source>
</evidence>
<dbReference type="KEGG" id="lsd:EMK97_08755"/>
<dbReference type="NCBIfam" id="TIGR00093">
    <property type="entry name" value="pseudouridine synthase"/>
    <property type="match status" value="1"/>
</dbReference>
<evidence type="ECO:0000256" key="1">
    <source>
        <dbReference type="ARBA" id="ARBA00008348"/>
    </source>
</evidence>
<evidence type="ECO:0000256" key="6">
    <source>
        <dbReference type="RuleBase" id="RU003887"/>
    </source>
</evidence>
<reference evidence="9 10" key="1">
    <citation type="submission" date="2018-12" db="EMBL/GenBank/DDBJ databases">
        <title>Complete genome of Litorilituus sediminis.</title>
        <authorList>
            <person name="Liu A."/>
            <person name="Rong J."/>
        </authorList>
    </citation>
    <scope>NUCLEOTIDE SEQUENCE [LARGE SCALE GENOMIC DNA]</scope>
    <source>
        <strain evidence="9 10">JCM 17549</strain>
    </source>
</reference>
<feature type="compositionally biased region" description="Polar residues" evidence="7">
    <location>
        <begin position="241"/>
        <end position="286"/>
    </location>
</feature>
<dbReference type="InterPro" id="IPR036986">
    <property type="entry name" value="S4_RNA-bd_sf"/>
</dbReference>
<dbReference type="AlphaFoldDB" id="A0A4P6P3H0"/>
<dbReference type="SUPFAM" id="SSF55174">
    <property type="entry name" value="Alpha-L RNA-binding motif"/>
    <property type="match status" value="1"/>
</dbReference>
<feature type="compositionally biased region" description="Basic residues" evidence="7">
    <location>
        <begin position="319"/>
        <end position="329"/>
    </location>
</feature>
<gene>
    <name evidence="9" type="primary">rluF</name>
    <name evidence="9" type="ORF">EMK97_08755</name>
</gene>
<dbReference type="InterPro" id="IPR018496">
    <property type="entry name" value="PsdUridine_synth_RsuA/RluB_CS"/>
</dbReference>
<dbReference type="InterPro" id="IPR000748">
    <property type="entry name" value="PsdUridine_synth_RsuA/RluB/E/F"/>
</dbReference>
<keyword evidence="2 6" id="KW-0413">Isomerase</keyword>
<dbReference type="SUPFAM" id="SSF55120">
    <property type="entry name" value="Pseudouridine synthase"/>
    <property type="match status" value="1"/>
</dbReference>
<evidence type="ECO:0000259" key="8">
    <source>
        <dbReference type="SMART" id="SM00363"/>
    </source>
</evidence>
<dbReference type="GO" id="GO:0000455">
    <property type="term" value="P:enzyme-directed rRNA pseudouridine synthesis"/>
    <property type="evidence" value="ECO:0007669"/>
    <property type="project" value="UniProtKB-ARBA"/>
</dbReference>
<keyword evidence="5" id="KW-0694">RNA-binding</keyword>
<comment type="similarity">
    <text evidence="1 6">Belongs to the pseudouridine synthase RsuA family.</text>
</comment>
<dbReference type="PANTHER" id="PTHR47683">
    <property type="entry name" value="PSEUDOURIDINE SYNTHASE FAMILY PROTEIN-RELATED"/>
    <property type="match status" value="1"/>
</dbReference>
<keyword evidence="10" id="KW-1185">Reference proteome</keyword>
<sequence length="329" mass="36475">MTDNTSATGGKRLNKYISESGFCSRRGADKLIEENRVTINDKVPELGTKVFAGDVVKVDGKAIAASSEDKSDRIYIAYNKPIGITCTTERHVKGNIIDAIGHKERIFPIGRLDKPSEGLIFLTSDGDIVNKILRAENAHDKEYIVTVDKPISERFIERMSRGVPILGTITKPCIVRVKSRFVFTIILTQGLNRQIRRMCEYLGYEVTKLKRSRIMNVELGKLKPGQWRDLTASEMQEINQAVAHSSKTAKPEQIGNSVTKKSPPAKNQKTLGLNDKQQAPSSANKPSKTKRTKPQGQGKAQKPIKPKTSSAKRPQTGKPAKRAKLSLKK</sequence>
<evidence type="ECO:0000313" key="9">
    <source>
        <dbReference type="EMBL" id="QBG35794.1"/>
    </source>
</evidence>
<feature type="domain" description="RNA-binding S4" evidence="8">
    <location>
        <begin position="11"/>
        <end position="68"/>
    </location>
</feature>
<dbReference type="PANTHER" id="PTHR47683:SF2">
    <property type="entry name" value="RNA-BINDING S4 DOMAIN-CONTAINING PROTEIN"/>
    <property type="match status" value="1"/>
</dbReference>
<dbReference type="PROSITE" id="PS50889">
    <property type="entry name" value="S4"/>
    <property type="match status" value="1"/>
</dbReference>
<evidence type="ECO:0000256" key="2">
    <source>
        <dbReference type="ARBA" id="ARBA00023235"/>
    </source>
</evidence>
<dbReference type="EC" id="5.4.99.-" evidence="6"/>
<dbReference type="Pfam" id="PF01479">
    <property type="entry name" value="S4"/>
    <property type="match status" value="1"/>
</dbReference>
<dbReference type="FunFam" id="3.30.70.1560:FF:000002">
    <property type="entry name" value="Pseudouridine synthase"/>
    <property type="match status" value="1"/>
</dbReference>
<dbReference type="CDD" id="cd02554">
    <property type="entry name" value="PseudoU_synth_RluF"/>
    <property type="match status" value="1"/>
</dbReference>
<dbReference type="Pfam" id="PF00849">
    <property type="entry name" value="PseudoU_synth_2"/>
    <property type="match status" value="1"/>
</dbReference>
<dbReference type="CDD" id="cd00165">
    <property type="entry name" value="S4"/>
    <property type="match status" value="1"/>
</dbReference>
<protein>
    <recommendedName>
        <fullName evidence="6">Pseudouridine synthase</fullName>
        <ecNumber evidence="6">5.4.99.-</ecNumber>
    </recommendedName>
</protein>
<evidence type="ECO:0000313" key="10">
    <source>
        <dbReference type="Proteomes" id="UP000290244"/>
    </source>
</evidence>
<dbReference type="PROSITE" id="PS01149">
    <property type="entry name" value="PSI_RSU"/>
    <property type="match status" value="1"/>
</dbReference>
<feature type="region of interest" description="Disordered" evidence="7">
    <location>
        <begin position="241"/>
        <end position="329"/>
    </location>
</feature>
<dbReference type="NCBIfam" id="NF007784">
    <property type="entry name" value="PRK10475.1"/>
    <property type="match status" value="1"/>
</dbReference>
<dbReference type="Gene3D" id="3.30.70.1560">
    <property type="entry name" value="Alpha-L RNA-binding motif"/>
    <property type="match status" value="1"/>
</dbReference>